<comment type="caution">
    <text evidence="2">The sequence shown here is derived from an EMBL/GenBank/DDBJ whole genome shotgun (WGS) entry which is preliminary data.</text>
</comment>
<gene>
    <name evidence="2" type="ORF">A2704_05040</name>
</gene>
<name>A0A1F6CN88_9BACT</name>
<reference evidence="2 3" key="1">
    <citation type="journal article" date="2016" name="Nat. Commun.">
        <title>Thousands of microbial genomes shed light on interconnected biogeochemical processes in an aquifer system.</title>
        <authorList>
            <person name="Anantharaman K."/>
            <person name="Brown C.T."/>
            <person name="Hug L.A."/>
            <person name="Sharon I."/>
            <person name="Castelle C.J."/>
            <person name="Probst A.J."/>
            <person name="Thomas B.C."/>
            <person name="Singh A."/>
            <person name="Wilkins M.J."/>
            <person name="Karaoz U."/>
            <person name="Brodie E.L."/>
            <person name="Williams K.H."/>
            <person name="Hubbard S.S."/>
            <person name="Banfield J.F."/>
        </authorList>
    </citation>
    <scope>NUCLEOTIDE SEQUENCE [LARGE SCALE GENOMIC DNA]</scope>
</reference>
<dbReference type="EMBL" id="MFKW01000047">
    <property type="protein sequence ID" value="OGG50605.1"/>
    <property type="molecule type" value="Genomic_DNA"/>
</dbReference>
<dbReference type="Pfam" id="PF05050">
    <property type="entry name" value="Methyltransf_21"/>
    <property type="match status" value="1"/>
</dbReference>
<evidence type="ECO:0000313" key="2">
    <source>
        <dbReference type="EMBL" id="OGG50605.1"/>
    </source>
</evidence>
<accession>A0A1F6CN88</accession>
<evidence type="ECO:0000259" key="1">
    <source>
        <dbReference type="Pfam" id="PF05050"/>
    </source>
</evidence>
<evidence type="ECO:0000313" key="3">
    <source>
        <dbReference type="Proteomes" id="UP000176445"/>
    </source>
</evidence>
<dbReference type="SUPFAM" id="SSF53335">
    <property type="entry name" value="S-adenosyl-L-methionine-dependent methyltransferases"/>
    <property type="match status" value="1"/>
</dbReference>
<dbReference type="Gene3D" id="3.40.50.150">
    <property type="entry name" value="Vaccinia Virus protein VP39"/>
    <property type="match status" value="1"/>
</dbReference>
<sequence>MIESLLYPFLKRYGYSKRNKTEPKLWFKAFLSLYFSHIPDDFFLVQIGANDGLRGDPLHDAIMQHNPKGILVEPIPSMFEALQETYKDRAVQLVQLAIAKTPMPLYIGTAPSGVSNAGFDERVIQKWMATKFPNGGKEAYLREHPITKQEVPTRTFMEFAHEYGISRMDLLQIDCEGYDYEILKQVDFEYFTPTLVNYESRHLSEQDAKAARELLEHKGYMVFTHGSDTSGLKLQ</sequence>
<organism evidence="2 3">
    <name type="scientific">Candidatus Kaiserbacteria bacterium RIFCSPHIGHO2_01_FULL_54_36b</name>
    <dbReference type="NCBI Taxonomy" id="1798483"/>
    <lineage>
        <taxon>Bacteria</taxon>
        <taxon>Candidatus Kaiseribacteriota</taxon>
    </lineage>
</organism>
<dbReference type="Proteomes" id="UP000176445">
    <property type="component" value="Unassembled WGS sequence"/>
</dbReference>
<dbReference type="NCBIfam" id="TIGR01444">
    <property type="entry name" value="fkbM_fam"/>
    <property type="match status" value="1"/>
</dbReference>
<proteinExistence type="predicted"/>
<dbReference type="InterPro" id="IPR029063">
    <property type="entry name" value="SAM-dependent_MTases_sf"/>
</dbReference>
<dbReference type="AlphaFoldDB" id="A0A1F6CN88"/>
<feature type="domain" description="Methyltransferase FkbM" evidence="1">
    <location>
        <begin position="46"/>
        <end position="220"/>
    </location>
</feature>
<dbReference type="InterPro" id="IPR006342">
    <property type="entry name" value="FkbM_mtfrase"/>
</dbReference>
<protein>
    <recommendedName>
        <fullName evidence="1">Methyltransferase FkbM domain-containing protein</fullName>
    </recommendedName>
</protein>